<keyword evidence="3" id="KW-1185">Reference proteome</keyword>
<evidence type="ECO:0000313" key="3">
    <source>
        <dbReference type="Proteomes" id="UP001596109"/>
    </source>
</evidence>
<comment type="caution">
    <text evidence="2">The sequence shown here is derived from an EMBL/GenBank/DDBJ whole genome shotgun (WGS) entry which is preliminary data.</text>
</comment>
<feature type="transmembrane region" description="Helical" evidence="1">
    <location>
        <begin position="7"/>
        <end position="28"/>
    </location>
</feature>
<dbReference type="EMBL" id="JBHSNO010000009">
    <property type="protein sequence ID" value="MFC5590762.1"/>
    <property type="molecule type" value="Genomic_DNA"/>
</dbReference>
<feature type="transmembrane region" description="Helical" evidence="1">
    <location>
        <begin position="34"/>
        <end position="56"/>
    </location>
</feature>
<evidence type="ECO:0000313" key="2">
    <source>
        <dbReference type="EMBL" id="MFC5590762.1"/>
    </source>
</evidence>
<evidence type="ECO:0000256" key="1">
    <source>
        <dbReference type="SAM" id="Phobius"/>
    </source>
</evidence>
<name>A0ABW0TMN4_9BACL</name>
<dbReference type="Proteomes" id="UP001596109">
    <property type="component" value="Unassembled WGS sequence"/>
</dbReference>
<keyword evidence="1" id="KW-0472">Membrane</keyword>
<organism evidence="2 3">
    <name type="scientific">Sporosarcina soli</name>
    <dbReference type="NCBI Taxonomy" id="334736"/>
    <lineage>
        <taxon>Bacteria</taxon>
        <taxon>Bacillati</taxon>
        <taxon>Bacillota</taxon>
        <taxon>Bacilli</taxon>
        <taxon>Bacillales</taxon>
        <taxon>Caryophanaceae</taxon>
        <taxon>Sporosarcina</taxon>
    </lineage>
</organism>
<dbReference type="RefSeq" id="WP_381437715.1">
    <property type="nucleotide sequence ID" value="NZ_JBHSNO010000009.1"/>
</dbReference>
<accession>A0ABW0TMN4</accession>
<proteinExistence type="predicted"/>
<keyword evidence="1" id="KW-0812">Transmembrane</keyword>
<keyword evidence="1" id="KW-1133">Transmembrane helix</keyword>
<gene>
    <name evidence="2" type="ORF">ACFPRA_17825</name>
</gene>
<feature type="transmembrane region" description="Helical" evidence="1">
    <location>
        <begin position="63"/>
        <end position="85"/>
    </location>
</feature>
<protein>
    <submittedName>
        <fullName evidence="2">Uncharacterized protein</fullName>
    </submittedName>
</protein>
<reference evidence="3" key="1">
    <citation type="journal article" date="2019" name="Int. J. Syst. Evol. Microbiol.">
        <title>The Global Catalogue of Microorganisms (GCM) 10K type strain sequencing project: providing services to taxonomists for standard genome sequencing and annotation.</title>
        <authorList>
            <consortium name="The Broad Institute Genomics Platform"/>
            <consortium name="The Broad Institute Genome Sequencing Center for Infectious Disease"/>
            <person name="Wu L."/>
            <person name="Ma J."/>
        </authorList>
    </citation>
    <scope>NUCLEOTIDE SEQUENCE [LARGE SCALE GENOMIC DNA]</scope>
    <source>
        <strain evidence="3">CGMCC 4.1434</strain>
    </source>
</reference>
<sequence length="100" mass="11418">MSIPFWGLLLQTVFILSITIFSFIRSFVFDNYTVYIFAFFDLFIGLASALCGLYGLISKTRQLLSLIILLFGLLICFFFIVAYLLPEAGMPPAIPWLYPE</sequence>